<dbReference type="InterPro" id="IPR012654">
    <property type="entry name" value="CHP02391"/>
</dbReference>
<protein>
    <submittedName>
        <fullName evidence="3">TIGR02391 family protein</fullName>
    </submittedName>
</protein>
<keyword evidence="3" id="KW-0614">Plasmid</keyword>
<dbReference type="KEGG" id="rter:IDM49_11595"/>
<evidence type="ECO:0000313" key="2">
    <source>
        <dbReference type="EMBL" id="QOW64659.1"/>
    </source>
</evidence>
<dbReference type="EMBL" id="CP062960">
    <property type="protein sequence ID" value="QOW64659.1"/>
    <property type="molecule type" value="Genomic_DNA"/>
</dbReference>
<dbReference type="Pfam" id="PF09509">
    <property type="entry name" value="Hypoth_Ymh"/>
    <property type="match status" value="1"/>
</dbReference>
<organism evidence="3 4">
    <name type="scientific">Rothia terrae</name>
    <dbReference type="NCBI Taxonomy" id="396015"/>
    <lineage>
        <taxon>Bacteria</taxon>
        <taxon>Bacillati</taxon>
        <taxon>Actinomycetota</taxon>
        <taxon>Actinomycetes</taxon>
        <taxon>Micrococcales</taxon>
        <taxon>Micrococcaceae</taxon>
        <taxon>Rothia</taxon>
    </lineage>
</organism>
<dbReference type="Proteomes" id="UP000516404">
    <property type="component" value="Plasmid p2"/>
</dbReference>
<dbReference type="GeneID" id="96624943"/>
<dbReference type="Proteomes" id="UP000516404">
    <property type="component" value="Plasmid p1"/>
</dbReference>
<feature type="domain" description="Conserved hypothetical protein CHP02391" evidence="1">
    <location>
        <begin position="109"/>
        <end position="235"/>
    </location>
</feature>
<dbReference type="EMBL" id="CP062961">
    <property type="protein sequence ID" value="QOW64748.1"/>
    <property type="molecule type" value="Genomic_DNA"/>
</dbReference>
<geneLocation type="plasmid" evidence="2 4">
    <name>p1</name>
</geneLocation>
<keyword evidence="4" id="KW-1185">Reference proteome</keyword>
<dbReference type="RefSeq" id="WP_193836709.1">
    <property type="nucleotide sequence ID" value="NZ_CP062960.1"/>
</dbReference>
<proteinExistence type="predicted"/>
<sequence length="243" mass="27503">MTQLNKVWAIMEIELFLEITAQVRPQTAPGVAYLGTVMRGPSTEASERAYVVEQILDRTMPSWRSEKPAADKDFRWLRKQASRAKVALEREEELTQNLGDNSPEMDTSNLHPWVWGSIQSLWEGGHYQQAVRDAAIQVNAEAQKKLGRRDVSETDLFNQAFSLEDPKVGKPRLRLMDDDGSPTYQSIHRGARALAEGLYSGIRNPAMHTSHENTDDEEQIALEQLTAFSLLARWVDQATIVRV</sequence>
<dbReference type="AlphaFoldDB" id="A0A7S6WWD0"/>
<name>A0A7S6WWD0_9MICC</name>
<reference evidence="3 4" key="1">
    <citation type="submission" date="2020-09" db="EMBL/GenBank/DDBJ databases">
        <title>Investigation of environmental microbes.</title>
        <authorList>
            <person name="Ou Y."/>
            <person name="Kang Q."/>
        </authorList>
    </citation>
    <scope>NUCLEOTIDE SEQUENCE [LARGE SCALE GENOMIC DNA]</scope>
    <source>
        <strain evidence="3 4">KJZ-14</strain>
        <plasmid evidence="2 4">p1</plasmid>
        <plasmid evidence="3 4">p2</plasmid>
    </source>
</reference>
<evidence type="ECO:0000259" key="1">
    <source>
        <dbReference type="Pfam" id="PF09509"/>
    </source>
</evidence>
<dbReference type="KEGG" id="rter:IDM49_11930"/>
<evidence type="ECO:0000313" key="4">
    <source>
        <dbReference type="Proteomes" id="UP000516404"/>
    </source>
</evidence>
<gene>
    <name evidence="2" type="ORF">IDM49_11595</name>
    <name evidence="3" type="ORF">IDM49_11930</name>
</gene>
<geneLocation type="plasmid" evidence="3 4">
    <name>p2</name>
</geneLocation>
<evidence type="ECO:0000313" key="3">
    <source>
        <dbReference type="EMBL" id="QOW64748.1"/>
    </source>
</evidence>
<dbReference type="NCBIfam" id="TIGR02391">
    <property type="entry name" value="hypoth_ymh"/>
    <property type="match status" value="1"/>
</dbReference>
<accession>A0A7S6WWD0</accession>